<dbReference type="PANTHER" id="PTHR12159">
    <property type="entry name" value="G/T AND G/U MISMATCH-SPECIFIC DNA GLYCOSYLASE"/>
    <property type="match status" value="1"/>
</dbReference>
<reference evidence="5 6" key="1">
    <citation type="submission" date="2024-01" db="EMBL/GenBank/DDBJ databases">
        <authorList>
            <consortium name="Genoscope - CEA"/>
            <person name="William W."/>
        </authorList>
    </citation>
    <scope>NUCLEOTIDE SEQUENCE [LARGE SCALE GENOMIC DNA]</scope>
    <source>
        <strain evidence="5 6">29B2s-10</strain>
    </source>
</reference>
<organism evidence="5 6">
    <name type="scientific">[Candida] anglica</name>
    <dbReference type="NCBI Taxonomy" id="148631"/>
    <lineage>
        <taxon>Eukaryota</taxon>
        <taxon>Fungi</taxon>
        <taxon>Dikarya</taxon>
        <taxon>Ascomycota</taxon>
        <taxon>Saccharomycotina</taxon>
        <taxon>Pichiomycetes</taxon>
        <taxon>Debaryomycetaceae</taxon>
        <taxon>Kurtzmaniella</taxon>
    </lineage>
</organism>
<dbReference type="Gene3D" id="3.40.470.10">
    <property type="entry name" value="Uracil-DNA glycosylase-like domain"/>
    <property type="match status" value="1"/>
</dbReference>
<dbReference type="EMBL" id="OZ004260">
    <property type="protein sequence ID" value="CAK7921491.1"/>
    <property type="molecule type" value="Genomic_DNA"/>
</dbReference>
<dbReference type="SUPFAM" id="SSF52141">
    <property type="entry name" value="Uracil-DNA glycosylase-like"/>
    <property type="match status" value="1"/>
</dbReference>
<evidence type="ECO:0000259" key="4">
    <source>
        <dbReference type="Pfam" id="PF03167"/>
    </source>
</evidence>
<evidence type="ECO:0000313" key="5">
    <source>
        <dbReference type="EMBL" id="CAK7921491.1"/>
    </source>
</evidence>
<gene>
    <name evidence="5" type="ORF">CAAN4_H14906</name>
</gene>
<dbReference type="CDD" id="cd10028">
    <property type="entry name" value="UDG-F2_TDG_MUG"/>
    <property type="match status" value="1"/>
</dbReference>
<proteinExistence type="predicted"/>
<dbReference type="InterPro" id="IPR015637">
    <property type="entry name" value="MUG/TDG"/>
</dbReference>
<dbReference type="Pfam" id="PF03167">
    <property type="entry name" value="UDG"/>
    <property type="match status" value="1"/>
</dbReference>
<keyword evidence="2" id="KW-0378">Hydrolase</keyword>
<keyword evidence="6" id="KW-1185">Reference proteome</keyword>
<accession>A0ABP0EMR5</accession>
<evidence type="ECO:0000256" key="3">
    <source>
        <dbReference type="ARBA" id="ARBA00023204"/>
    </source>
</evidence>
<dbReference type="InterPro" id="IPR036895">
    <property type="entry name" value="Uracil-DNA_glycosylase-like_sf"/>
</dbReference>
<dbReference type="Proteomes" id="UP001497600">
    <property type="component" value="Chromosome H"/>
</dbReference>
<evidence type="ECO:0000313" key="6">
    <source>
        <dbReference type="Proteomes" id="UP001497600"/>
    </source>
</evidence>
<name>A0ABP0EMR5_9ASCO</name>
<feature type="domain" description="Uracil-DNA glycosylase-like" evidence="4">
    <location>
        <begin position="68"/>
        <end position="224"/>
    </location>
</feature>
<keyword evidence="1" id="KW-0227">DNA damage</keyword>
<sequence>MDGKNNDLKKDLRSRIQSFGFKDGTTQRVDIGDRVRISKPSRISKTNLKLIKKNSKPTQYEDLPPSLREDLSVVFIGFNPGIQSSLSQHHYAHHSNLFWKLFNQSGLVFTIEQVKKFIDDDDLFICKRIKKRIPDIDTYVVNELHSVYSSHFSADDDYELLKVGIGFTDLVLRCTKTAAELTIQEKLDNVPRLINELKESKPKFIVIVGKGIWECIVQYLHGKPLKLLEGGNFKWGLQSDIKDSTYKAVMDTLHSLLGYQCSIHVFTNTSGLAASLKYHQKLDQWTSLASSIYREENHGNKI</sequence>
<protein>
    <recommendedName>
        <fullName evidence="4">Uracil-DNA glycosylase-like domain-containing protein</fullName>
    </recommendedName>
</protein>
<dbReference type="InterPro" id="IPR005122">
    <property type="entry name" value="Uracil-DNA_glycosylase-like"/>
</dbReference>
<keyword evidence="3" id="KW-0234">DNA repair</keyword>
<dbReference type="PANTHER" id="PTHR12159:SF9">
    <property type="entry name" value="G_T MISMATCH-SPECIFIC THYMINE DNA GLYCOSYLASE"/>
    <property type="match status" value="1"/>
</dbReference>
<evidence type="ECO:0000256" key="2">
    <source>
        <dbReference type="ARBA" id="ARBA00022801"/>
    </source>
</evidence>
<evidence type="ECO:0000256" key="1">
    <source>
        <dbReference type="ARBA" id="ARBA00022763"/>
    </source>
</evidence>